<feature type="non-terminal residue" evidence="1">
    <location>
        <position position="1"/>
    </location>
</feature>
<sequence>TEDLEILKYHYSYGMCKGLDMKSFDKIHRDSKRTLEEHPDAEIYLVHQN</sequence>
<evidence type="ECO:0000313" key="2">
    <source>
        <dbReference type="Proteomes" id="UP000703674"/>
    </source>
</evidence>
<proteinExistence type="predicted"/>
<keyword evidence="2" id="KW-1185">Reference proteome</keyword>
<dbReference type="Proteomes" id="UP000703674">
    <property type="component" value="Unassembled WGS sequence"/>
</dbReference>
<accession>A0ABX1D8M2</accession>
<evidence type="ECO:0000313" key="1">
    <source>
        <dbReference type="EMBL" id="NJW54851.1"/>
    </source>
</evidence>
<organism evidence="1 2">
    <name type="scientific">Salinimicrobium oceani</name>
    <dbReference type="NCBI Taxonomy" id="2722702"/>
    <lineage>
        <taxon>Bacteria</taxon>
        <taxon>Pseudomonadati</taxon>
        <taxon>Bacteroidota</taxon>
        <taxon>Flavobacteriia</taxon>
        <taxon>Flavobacteriales</taxon>
        <taxon>Flavobacteriaceae</taxon>
        <taxon>Salinimicrobium</taxon>
    </lineage>
</organism>
<reference evidence="1 2" key="1">
    <citation type="submission" date="2020-03" db="EMBL/GenBank/DDBJ databases">
        <title>Salinimicrobium sp. nov, isolated from SCS.</title>
        <authorList>
            <person name="Cao W.R."/>
        </authorList>
    </citation>
    <scope>NUCLEOTIDE SEQUENCE [LARGE SCALE GENOMIC DNA]</scope>
    <source>
        <strain evidence="2">J15B91</strain>
    </source>
</reference>
<name>A0ABX1D8M2_9FLAO</name>
<gene>
    <name evidence="1" type="ORF">HC175_18225</name>
</gene>
<dbReference type="EMBL" id="JAAVJR010000560">
    <property type="protein sequence ID" value="NJW54851.1"/>
    <property type="molecule type" value="Genomic_DNA"/>
</dbReference>
<protein>
    <submittedName>
        <fullName evidence="1">Uncharacterized protein</fullName>
    </submittedName>
</protein>
<comment type="caution">
    <text evidence="1">The sequence shown here is derived from an EMBL/GenBank/DDBJ whole genome shotgun (WGS) entry which is preliminary data.</text>
</comment>